<comment type="caution">
    <text evidence="3">The sequence shown here is derived from an EMBL/GenBank/DDBJ whole genome shotgun (WGS) entry which is preliminary data.</text>
</comment>
<sequence>MRVRCVFAAVPVRYRRSRNRSSLRSCPDRVARKPVRTPSQPNSGRRWACRFARARRTGQMEILRWGEGRRAWGSPPIWTRSYAGGWGVQPWNSTVLCKMHACGHGGQHGDAARSGRGILGIAGLSRTVHFVFQSAEQGGAMAMAVDGFVERFPVDTVCGLHSMPGSSFAGPFPGHTQERRRPAVDGGNSVSRYSRPAAGRRLKSARAPRA</sequence>
<dbReference type="InterPro" id="IPR002933">
    <property type="entry name" value="Peptidase_M20"/>
</dbReference>
<dbReference type="Pfam" id="PF01546">
    <property type="entry name" value="Peptidase_M20"/>
    <property type="match status" value="1"/>
</dbReference>
<feature type="compositionally biased region" description="Basic residues" evidence="2">
    <location>
        <begin position="198"/>
        <end position="210"/>
    </location>
</feature>
<gene>
    <name evidence="3" type="ORF">IQ26_07546</name>
</gene>
<proteinExistence type="predicted"/>
<evidence type="ECO:0000313" key="4">
    <source>
        <dbReference type="Proteomes" id="UP000317122"/>
    </source>
</evidence>
<evidence type="ECO:0000256" key="2">
    <source>
        <dbReference type="SAM" id="MobiDB-lite"/>
    </source>
</evidence>
<reference evidence="3 4" key="1">
    <citation type="journal article" date="2015" name="Stand. Genomic Sci.">
        <title>Genomic Encyclopedia of Bacterial and Archaeal Type Strains, Phase III: the genomes of soil and plant-associated and newly described type strains.</title>
        <authorList>
            <person name="Whitman W.B."/>
            <person name="Woyke T."/>
            <person name="Klenk H.P."/>
            <person name="Zhou Y."/>
            <person name="Lilburn T.G."/>
            <person name="Beck B.J."/>
            <person name="De Vos P."/>
            <person name="Vandamme P."/>
            <person name="Eisen J.A."/>
            <person name="Garrity G."/>
            <person name="Hugenholtz P."/>
            <person name="Kyrpides N.C."/>
        </authorList>
    </citation>
    <scope>NUCLEOTIDE SEQUENCE [LARGE SCALE GENOMIC DNA]</scope>
    <source>
        <strain evidence="3 4">CGMCC 1.2546</strain>
    </source>
</reference>
<organism evidence="3 4">
    <name type="scientific">Mesorhizobium tianshanense</name>
    <dbReference type="NCBI Taxonomy" id="39844"/>
    <lineage>
        <taxon>Bacteria</taxon>
        <taxon>Pseudomonadati</taxon>
        <taxon>Pseudomonadota</taxon>
        <taxon>Alphaproteobacteria</taxon>
        <taxon>Hyphomicrobiales</taxon>
        <taxon>Phyllobacteriaceae</taxon>
        <taxon>Mesorhizobium</taxon>
    </lineage>
</organism>
<keyword evidence="1" id="KW-0378">Hydrolase</keyword>
<dbReference type="SUPFAM" id="SSF53187">
    <property type="entry name" value="Zn-dependent exopeptidases"/>
    <property type="match status" value="1"/>
</dbReference>
<evidence type="ECO:0000256" key="1">
    <source>
        <dbReference type="ARBA" id="ARBA00022801"/>
    </source>
</evidence>
<keyword evidence="4" id="KW-1185">Reference proteome</keyword>
<dbReference type="EMBL" id="VLKT01000109">
    <property type="protein sequence ID" value="TWI17267.1"/>
    <property type="molecule type" value="Genomic_DNA"/>
</dbReference>
<protein>
    <submittedName>
        <fullName evidence="3">Uncharacterized protein</fullName>
    </submittedName>
</protein>
<accession>A0A562MBE2</accession>
<dbReference type="Proteomes" id="UP000317122">
    <property type="component" value="Unassembled WGS sequence"/>
</dbReference>
<evidence type="ECO:0000313" key="3">
    <source>
        <dbReference type="EMBL" id="TWI17267.1"/>
    </source>
</evidence>
<dbReference type="GO" id="GO:0016787">
    <property type="term" value="F:hydrolase activity"/>
    <property type="evidence" value="ECO:0007669"/>
    <property type="project" value="InterPro"/>
</dbReference>
<dbReference type="Gene3D" id="3.40.630.10">
    <property type="entry name" value="Zn peptidases"/>
    <property type="match status" value="1"/>
</dbReference>
<feature type="region of interest" description="Disordered" evidence="2">
    <location>
        <begin position="168"/>
        <end position="210"/>
    </location>
</feature>
<name>A0A562MBE2_9HYPH</name>
<dbReference type="AlphaFoldDB" id="A0A562MBE2"/>
<feature type="region of interest" description="Disordered" evidence="2">
    <location>
        <begin position="23"/>
        <end position="44"/>
    </location>
</feature>